<dbReference type="InterPro" id="IPR032875">
    <property type="entry name" value="Succ_CoA_lig_flav_dom"/>
</dbReference>
<dbReference type="eggNOG" id="COG0026">
    <property type="taxonomic scope" value="Bacteria"/>
</dbReference>
<organism evidence="4 5">
    <name type="scientific">Xanthobacter autotrophicus (strain ATCC BAA-1158 / Py2)</name>
    <dbReference type="NCBI Taxonomy" id="78245"/>
    <lineage>
        <taxon>Bacteria</taxon>
        <taxon>Pseudomonadati</taxon>
        <taxon>Pseudomonadota</taxon>
        <taxon>Alphaproteobacteria</taxon>
        <taxon>Hyphomicrobiales</taxon>
        <taxon>Xanthobacteraceae</taxon>
        <taxon>Xanthobacter</taxon>
    </lineage>
</organism>
<dbReference type="InterPro" id="IPR043938">
    <property type="entry name" value="Ligase_CoA_dom"/>
</dbReference>
<dbReference type="SMART" id="SM00881">
    <property type="entry name" value="CoA_binding"/>
    <property type="match status" value="1"/>
</dbReference>
<geneLocation type="plasmid" evidence="4 5">
    <name>pXAUT01</name>
</geneLocation>
<dbReference type="SUPFAM" id="SSF52210">
    <property type="entry name" value="Succinyl-CoA synthetase domains"/>
    <property type="match status" value="2"/>
</dbReference>
<dbReference type="OrthoDB" id="9807426at2"/>
<reference evidence="4 5" key="1">
    <citation type="submission" date="2007-07" db="EMBL/GenBank/DDBJ databases">
        <title>Complete sequence of plasmid pXAUT01 of Xanthobacter autotrophicus Py2.</title>
        <authorList>
            <consortium name="US DOE Joint Genome Institute"/>
            <person name="Copeland A."/>
            <person name="Lucas S."/>
            <person name="Lapidus A."/>
            <person name="Barry K."/>
            <person name="Glavina del Rio T."/>
            <person name="Hammon N."/>
            <person name="Israni S."/>
            <person name="Dalin E."/>
            <person name="Tice H."/>
            <person name="Pitluck S."/>
            <person name="Sims D."/>
            <person name="Brettin T."/>
            <person name="Bruce D."/>
            <person name="Detter J.C."/>
            <person name="Han C."/>
            <person name="Tapia R."/>
            <person name="Brainard J."/>
            <person name="Schmutz J."/>
            <person name="Larimer F."/>
            <person name="Land M."/>
            <person name="Hauser L."/>
            <person name="Kyrpides N."/>
            <person name="Kim E."/>
            <person name="Ensigns S.A."/>
            <person name="Richardson P."/>
        </authorList>
    </citation>
    <scope>NUCLEOTIDE SEQUENCE [LARGE SCALE GENOMIC DNA]</scope>
    <source>
        <strain evidence="5">ATCC BAA-1158 / Py2</strain>
        <plasmid evidence="5">Plasmid pXAUT01</plasmid>
    </source>
</reference>
<dbReference type="Gene3D" id="3.40.50.261">
    <property type="entry name" value="Succinyl-CoA synthetase domains"/>
    <property type="match status" value="2"/>
</dbReference>
<dbReference type="PROSITE" id="PS50975">
    <property type="entry name" value="ATP_GRASP"/>
    <property type="match status" value="1"/>
</dbReference>
<dbReference type="InterPro" id="IPR036291">
    <property type="entry name" value="NAD(P)-bd_dom_sf"/>
</dbReference>
<evidence type="ECO:0000256" key="1">
    <source>
        <dbReference type="ARBA" id="ARBA00022532"/>
    </source>
</evidence>
<dbReference type="EMBL" id="CP000782">
    <property type="protein sequence ID" value="ABS70264.1"/>
    <property type="molecule type" value="Genomic_DNA"/>
</dbReference>
<keyword evidence="4" id="KW-0614">Plasmid</keyword>
<dbReference type="InterPro" id="IPR016102">
    <property type="entry name" value="Succinyl-CoA_synth-like"/>
</dbReference>
<dbReference type="eggNOG" id="COG1042">
    <property type="taxonomic scope" value="Bacteria"/>
</dbReference>
<dbReference type="PANTHER" id="PTHR42793:SF1">
    <property type="entry name" value="PEPTIDYL-LYSINE N-ACETYLTRANSFERASE PATZ"/>
    <property type="match status" value="1"/>
</dbReference>
<keyword evidence="2" id="KW-0067">ATP-binding</keyword>
<dbReference type="SUPFAM" id="SSF51735">
    <property type="entry name" value="NAD(P)-binding Rossmann-fold domains"/>
    <property type="match status" value="1"/>
</dbReference>
<evidence type="ECO:0000256" key="2">
    <source>
        <dbReference type="PROSITE-ProRule" id="PRU00409"/>
    </source>
</evidence>
<name>A7IQG8_XANP2</name>
<dbReference type="SUPFAM" id="SSF56059">
    <property type="entry name" value="Glutathione synthetase ATP-binding domain-like"/>
    <property type="match status" value="1"/>
</dbReference>
<dbReference type="KEGG" id="xau:Xaut_5066"/>
<dbReference type="Pfam" id="PF13549">
    <property type="entry name" value="ATP-grasp_5"/>
    <property type="match status" value="1"/>
</dbReference>
<protein>
    <submittedName>
        <fullName evidence="4">CoA-binding domain protein</fullName>
    </submittedName>
</protein>
<dbReference type="Pfam" id="PF19045">
    <property type="entry name" value="Ligase_CoA_2"/>
    <property type="match status" value="1"/>
</dbReference>
<dbReference type="HOGENOM" id="CLU_007415_3_1_5"/>
<evidence type="ECO:0000259" key="3">
    <source>
        <dbReference type="PROSITE" id="PS50975"/>
    </source>
</evidence>
<keyword evidence="2" id="KW-0547">Nucleotide-binding</keyword>
<dbReference type="Proteomes" id="UP000002417">
    <property type="component" value="Plasmid pXAUT01"/>
</dbReference>
<keyword evidence="1" id="KW-0816">Tricarboxylic acid cycle</keyword>
<dbReference type="PANTHER" id="PTHR42793">
    <property type="entry name" value="COA BINDING DOMAIN CONTAINING PROTEIN"/>
    <property type="match status" value="1"/>
</dbReference>
<dbReference type="Pfam" id="PF13380">
    <property type="entry name" value="CoA_binding_2"/>
    <property type="match status" value="1"/>
</dbReference>
<dbReference type="PhylomeDB" id="A7IQG8"/>
<feature type="domain" description="ATP-grasp" evidence="3">
    <location>
        <begin position="508"/>
        <end position="561"/>
    </location>
</feature>
<keyword evidence="5" id="KW-1185">Reference proteome</keyword>
<proteinExistence type="predicted"/>
<dbReference type="Gene3D" id="3.30.1490.20">
    <property type="entry name" value="ATP-grasp fold, A domain"/>
    <property type="match status" value="1"/>
</dbReference>
<dbReference type="GO" id="GO:0005524">
    <property type="term" value="F:ATP binding"/>
    <property type="evidence" value="ECO:0007669"/>
    <property type="project" value="UniProtKB-UniRule"/>
</dbReference>
<gene>
    <name evidence="4" type="ordered locus">Xaut_5066</name>
</gene>
<dbReference type="Gene3D" id="3.30.470.20">
    <property type="entry name" value="ATP-grasp fold, B domain"/>
    <property type="match status" value="1"/>
</dbReference>
<dbReference type="InterPro" id="IPR011761">
    <property type="entry name" value="ATP-grasp"/>
</dbReference>
<dbReference type="GO" id="GO:0006099">
    <property type="term" value="P:tricarboxylic acid cycle"/>
    <property type="evidence" value="ECO:0007669"/>
    <property type="project" value="UniProtKB-KW"/>
</dbReference>
<evidence type="ECO:0000313" key="4">
    <source>
        <dbReference type="EMBL" id="ABS70264.1"/>
    </source>
</evidence>
<dbReference type="Pfam" id="PF13607">
    <property type="entry name" value="Succ_CoA_lig"/>
    <property type="match status" value="1"/>
</dbReference>
<accession>A7IQG8</accession>
<dbReference type="Gene3D" id="3.40.50.720">
    <property type="entry name" value="NAD(P)-binding Rossmann-like Domain"/>
    <property type="match status" value="1"/>
</dbReference>
<dbReference type="GO" id="GO:0043758">
    <property type="term" value="F:acetate-CoA ligase (ADP-forming) activity"/>
    <property type="evidence" value="ECO:0007669"/>
    <property type="project" value="InterPro"/>
</dbReference>
<dbReference type="AlphaFoldDB" id="A7IQG8"/>
<evidence type="ECO:0000313" key="5">
    <source>
        <dbReference type="Proteomes" id="UP000002417"/>
    </source>
</evidence>
<dbReference type="InterPro" id="IPR003781">
    <property type="entry name" value="CoA-bd"/>
</dbReference>
<sequence>MTDIDQIASRNSNSKRIAPDRISWDKALFAPRRVALVGASATPGKLGYLFMQNLIAPQSGFGGEVIAVHPKLTEILDRPAYANLSAVPGGVDLAVIVAPPGEIPAIMVDCAAARVPVAIIISGGFAETGDAGRMLEQRIVATARSGGVRLIGPNCFGVISASAGLNASLGIGMPAQGGIALYTQSGAYGMAAFTQSQEELIGFSRVVACGNKVDLDETDVLQAFGEDPETRVIAMLLESIGDGRRFFEAAREIAQRKPIVILKTGRSEAGRRAAASHTAALATDSAITLSALRQAGIRVVDDGLTLLDLAAALDRQPPLAGRRIAIISNSGGTGVEIADLLESRGLQVPKLSEPLQAAIRPVLPAYGSAANPIDVTTEWRRFPEMYGSSLAALIDSDETDAVVPVLLQRSALMSEVTDRVIAEVAAARARGSRKPVHVCWVGSDAAEDNRRRLLTAGIPCHAWPARTAQVLALSAPAGRSQPRGATARPVARPPIGVDGGWLSSDLAFSLIADAGLPVAPWRIAGSRAEAIAAAETLGMPIVLKAEQAGLIHKSDSGGVRLGLVTTAAVGEAYDDVANRLGTTTVLLQRQARPGVELVLGARRDATFGPVVMAGLGGIWVEALGDVALRLAPFDDAEALAMLDQLKGRALLNGSRGQPAIDCAALASLIARLSTWTAGAPWLEELDANPVIANADGFVVVDVRMRVSASSNDVQAQSRRGTGGETPS</sequence>
<dbReference type="GO" id="GO:0046872">
    <property type="term" value="F:metal ion binding"/>
    <property type="evidence" value="ECO:0007669"/>
    <property type="project" value="InterPro"/>
</dbReference>
<dbReference type="InterPro" id="IPR013815">
    <property type="entry name" value="ATP_grasp_subdomain_1"/>
</dbReference>